<dbReference type="Gene3D" id="3.90.550.10">
    <property type="entry name" value="Spore Coat Polysaccharide Biosynthesis Protein SpsA, Chain A"/>
    <property type="match status" value="1"/>
</dbReference>
<dbReference type="PANTHER" id="PTHR43777:SF1">
    <property type="entry name" value="MOLYBDENUM COFACTOR CYTIDYLYLTRANSFERASE"/>
    <property type="match status" value="1"/>
</dbReference>
<dbReference type="InterPro" id="IPR029044">
    <property type="entry name" value="Nucleotide-diphossugar_trans"/>
</dbReference>
<sequence length="199" mass="21582">MIRSPRVAALVLAAGYSSRMGECNKLLCRIDGITLIQRAVGAACSSRACQVIVVTGHESERIEAELQGWPVSFIYNPDYSSGMASSLRRGLHALGSDAEAVIVLLADMPGIDGSTIDRMIDAFDPAQPFVLVPEYEGRRGNPILWPRRYFGDMAALSGDTGARGLLERYAQEVRSVAFDSPVILVDVDTPEALRQLAKK</sequence>
<evidence type="ECO:0000259" key="2">
    <source>
        <dbReference type="Pfam" id="PF12804"/>
    </source>
</evidence>
<proteinExistence type="predicted"/>
<feature type="domain" description="MobA-like NTP transferase" evidence="2">
    <location>
        <begin position="9"/>
        <end position="171"/>
    </location>
</feature>
<keyword evidence="4" id="KW-1185">Reference proteome</keyword>
<evidence type="ECO:0000313" key="3">
    <source>
        <dbReference type="EMBL" id="AMN46716.1"/>
    </source>
</evidence>
<organism evidence="3 4">
    <name type="scientific">Steroidobacter denitrificans</name>
    <dbReference type="NCBI Taxonomy" id="465721"/>
    <lineage>
        <taxon>Bacteria</taxon>
        <taxon>Pseudomonadati</taxon>
        <taxon>Pseudomonadota</taxon>
        <taxon>Gammaproteobacteria</taxon>
        <taxon>Steroidobacterales</taxon>
        <taxon>Steroidobacteraceae</taxon>
        <taxon>Steroidobacter</taxon>
    </lineage>
</organism>
<dbReference type="GO" id="GO:0016779">
    <property type="term" value="F:nucleotidyltransferase activity"/>
    <property type="evidence" value="ECO:0007669"/>
    <property type="project" value="UniProtKB-ARBA"/>
</dbReference>
<dbReference type="KEGG" id="sdf:ACG33_06320"/>
<dbReference type="AlphaFoldDB" id="A0A127F8G3"/>
<reference evidence="3 4" key="1">
    <citation type="submission" date="2015-06" db="EMBL/GenBank/DDBJ databases">
        <title>A Comprehensive Approach to Explore the Metabolic and Phylogenetic Diversity of Bacterial Steroid Degradation in the Environment: Testosterone as an Example.</title>
        <authorList>
            <person name="Yang F.-C."/>
            <person name="Chen Y.-L."/>
            <person name="Yu C.-P."/>
            <person name="Tang S.-L."/>
            <person name="Wang P.-H."/>
            <person name="Ismail W."/>
            <person name="Wang C.-H."/>
            <person name="Yang C.-Y."/>
            <person name="Chiang Y.-R."/>
        </authorList>
    </citation>
    <scope>NUCLEOTIDE SEQUENCE [LARGE SCALE GENOMIC DNA]</scope>
    <source>
        <strain evidence="3 4">DSM 18526</strain>
    </source>
</reference>
<dbReference type="InterPro" id="IPR025877">
    <property type="entry name" value="MobA-like_NTP_Trfase"/>
</dbReference>
<keyword evidence="1" id="KW-0460">Magnesium</keyword>
<dbReference type="CDD" id="cd04182">
    <property type="entry name" value="GT_2_like_f"/>
    <property type="match status" value="1"/>
</dbReference>
<dbReference type="STRING" id="465721.ACG33_06320"/>
<dbReference type="EMBL" id="CP011971">
    <property type="protein sequence ID" value="AMN46716.1"/>
    <property type="molecule type" value="Genomic_DNA"/>
</dbReference>
<name>A0A127F8G3_STEDE</name>
<dbReference type="SUPFAM" id="SSF53448">
    <property type="entry name" value="Nucleotide-diphospho-sugar transferases"/>
    <property type="match status" value="1"/>
</dbReference>
<evidence type="ECO:0000313" key="4">
    <source>
        <dbReference type="Proteomes" id="UP000070250"/>
    </source>
</evidence>
<dbReference type="OrthoDB" id="5298023at2"/>
<dbReference type="Proteomes" id="UP000070250">
    <property type="component" value="Chromosome"/>
</dbReference>
<dbReference type="RefSeq" id="WP_066919655.1">
    <property type="nucleotide sequence ID" value="NZ_CP011971.1"/>
</dbReference>
<dbReference type="PANTHER" id="PTHR43777">
    <property type="entry name" value="MOLYBDENUM COFACTOR CYTIDYLYLTRANSFERASE"/>
    <property type="match status" value="1"/>
</dbReference>
<protein>
    <recommendedName>
        <fullName evidence="2">MobA-like NTP transferase domain-containing protein</fullName>
    </recommendedName>
</protein>
<accession>A0A127F8G3</accession>
<evidence type="ECO:0000256" key="1">
    <source>
        <dbReference type="ARBA" id="ARBA00022842"/>
    </source>
</evidence>
<dbReference type="Pfam" id="PF12804">
    <property type="entry name" value="NTP_transf_3"/>
    <property type="match status" value="1"/>
</dbReference>
<gene>
    <name evidence="3" type="ORF">ACG33_06320</name>
</gene>